<keyword evidence="6" id="KW-1185">Reference proteome</keyword>
<keyword evidence="1" id="KW-0433">Leucine-rich repeat</keyword>
<evidence type="ECO:0000256" key="3">
    <source>
        <dbReference type="SAM" id="MobiDB-lite"/>
    </source>
</evidence>
<feature type="compositionally biased region" description="Acidic residues" evidence="3">
    <location>
        <begin position="66"/>
        <end position="87"/>
    </location>
</feature>
<reference evidence="5 6" key="1">
    <citation type="submission" date="2023-06" db="EMBL/GenBank/DDBJ databases">
        <title>Draft Genome Sequences of lactic acid bacteria strains isolated from fermented milk products.</title>
        <authorList>
            <person name="Elcheninov A.G."/>
            <person name="Klyukina A."/>
            <person name="Zayulina K.S."/>
            <person name="Gavirova L.A."/>
            <person name="Shcherbakova P.A."/>
            <person name="Shestakov A.I."/>
            <person name="Kublanov I.V."/>
            <person name="Kochetkova T.V."/>
        </authorList>
    </citation>
    <scope>NUCLEOTIDE SEQUENCE [LARGE SCALE GENOMIC DNA]</scope>
    <source>
        <strain evidence="5 6">TOM.81</strain>
    </source>
</reference>
<dbReference type="PANTHER" id="PTHR45712">
    <property type="entry name" value="AGAP008170-PA"/>
    <property type="match status" value="1"/>
</dbReference>
<evidence type="ECO:0000256" key="1">
    <source>
        <dbReference type="ARBA" id="ARBA00022614"/>
    </source>
</evidence>
<dbReference type="SUPFAM" id="SSF52047">
    <property type="entry name" value="RNI-like"/>
    <property type="match status" value="1"/>
</dbReference>
<dbReference type="InterPro" id="IPR005046">
    <property type="entry name" value="DUF285"/>
</dbReference>
<keyword evidence="4" id="KW-0732">Signal</keyword>
<sequence>MRVRKSLYITIITLLMTLSGPLQAVTASQLSEKDNNQPTTTMQLPNEGRSDLQELIQRVDANVGDDSAEEPSSETEADEHEEVEPPIEDSNLPEPEEQGNQKSVVQAKAPRAITTNTNGTSTWTFDSTTGLLSFGTGQLAERIDNNLTNAGVTPANVKTIRFNGAVDAPTAVDYLFANLTQLSGFTSLNNFSTRYATSMSMWFDGTSSLSTLDLSSWNVTRVTSFEYMFYGATSLTTLNLSDWGVGRIVTDVRMGSMFRDTSALTNLNLTNFKTTNVISMTSMFNNTGLTSLDLSSWDVTKVWGFHSMFSNATKLTTLNLSSWGVGRTATGVNMMYMFGSTSTSTLTNLNLTNFETTNVIDMSYMFQKTALTSLDLSSWDVTQVTNFYYMFYSTTSLTTLNLSSWGVGRTATNVDMVYMFGITSALTNLNLTNFKTTNVIDMNNMFRSTALTSLDLSGWDVTKVTDFDGMFRIATSLTTLNLSSWGVGRTATNVDMGYMFNRTSALTNLNLTNFKTTNVIDMSGMFQEAGLTSLDLSSWDVTQVTSFSGMFSNTTSLTTLNLTGWGVSRTATDVTMRYMFSSTGALTNLNLTNFKTTNVTNMLYMFYKTGLTSLDLSGWDVTKVTDFNGMFRESSLRILNLSGWNSSGSSVSSMFYKTTNLWKITLGEDIIFSSNPEFQAAPAIGTTIPGTSYKTTAASWQIVGTGTALNPKGAMVTTTEMYADRTEPVTYVWANKALAPTPVINTISSLTFGTLAASDFFNGNSPLATNMATGSVALEDLDNSTTYNVTVAQTSDWTTDGESATIAKSNLKIKYGANDLSTGASSFWSGTSATETKSIAFNHDDTKNFSIWLNPSAVLDTALLGKQLESELTWTLSETP</sequence>
<dbReference type="Proteomes" id="UP001242903">
    <property type="component" value="Unassembled WGS sequence"/>
</dbReference>
<dbReference type="Gene3D" id="3.80.10.10">
    <property type="entry name" value="Ribonuclease Inhibitor"/>
    <property type="match status" value="2"/>
</dbReference>
<organism evidence="5 6">
    <name type="scientific">Leuconostoc falkenbergense</name>
    <dbReference type="NCBI Taxonomy" id="2766470"/>
    <lineage>
        <taxon>Bacteria</taxon>
        <taxon>Bacillati</taxon>
        <taxon>Bacillota</taxon>
        <taxon>Bacilli</taxon>
        <taxon>Lactobacillales</taxon>
        <taxon>Lactobacillaceae</taxon>
        <taxon>Leuconostoc</taxon>
    </lineage>
</organism>
<feature type="region of interest" description="Disordered" evidence="3">
    <location>
        <begin position="29"/>
        <end position="49"/>
    </location>
</feature>
<dbReference type="PANTHER" id="PTHR45712:SF22">
    <property type="entry name" value="INSULIN-LIKE GROWTH FACTOR-BINDING PROTEIN COMPLEX ACID LABILE SUBUNIT"/>
    <property type="match status" value="1"/>
</dbReference>
<evidence type="ECO:0000256" key="4">
    <source>
        <dbReference type="SAM" id="SignalP"/>
    </source>
</evidence>
<dbReference type="RefSeq" id="WP_289456217.1">
    <property type="nucleotide sequence ID" value="NZ_JAUCAQ010000009.1"/>
</dbReference>
<feature type="compositionally biased region" description="Polar residues" evidence="3">
    <location>
        <begin position="29"/>
        <end position="44"/>
    </location>
</feature>
<dbReference type="InterPro" id="IPR050333">
    <property type="entry name" value="SLRP"/>
</dbReference>
<proteinExistence type="predicted"/>
<feature type="region of interest" description="Disordered" evidence="3">
    <location>
        <begin position="63"/>
        <end position="107"/>
    </location>
</feature>
<gene>
    <name evidence="5" type="ORF">QUE93_05285</name>
</gene>
<dbReference type="EMBL" id="JAUCAQ010000009">
    <property type="protein sequence ID" value="MDM7646427.1"/>
    <property type="molecule type" value="Genomic_DNA"/>
</dbReference>
<protein>
    <submittedName>
        <fullName evidence="5">BspA family leucine-rich repeat surface protein</fullName>
    </submittedName>
</protein>
<comment type="caution">
    <text evidence="5">The sequence shown here is derived from an EMBL/GenBank/DDBJ whole genome shotgun (WGS) entry which is preliminary data.</text>
</comment>
<feature type="signal peptide" evidence="4">
    <location>
        <begin position="1"/>
        <end position="24"/>
    </location>
</feature>
<dbReference type="InterPro" id="IPR032675">
    <property type="entry name" value="LRR_dom_sf"/>
</dbReference>
<feature type="chain" id="PRO_5046863330" evidence="4">
    <location>
        <begin position="25"/>
        <end position="880"/>
    </location>
</feature>
<name>A0ABT7RYP5_9LACO</name>
<keyword evidence="2" id="KW-0677">Repeat</keyword>
<dbReference type="NCBIfam" id="TIGR02167">
    <property type="entry name" value="Liste_lipo_26"/>
    <property type="match status" value="13"/>
</dbReference>
<evidence type="ECO:0000256" key="2">
    <source>
        <dbReference type="ARBA" id="ARBA00022737"/>
    </source>
</evidence>
<dbReference type="Pfam" id="PF03382">
    <property type="entry name" value="DUF285"/>
    <property type="match status" value="3"/>
</dbReference>
<evidence type="ECO:0000313" key="5">
    <source>
        <dbReference type="EMBL" id="MDM7646427.1"/>
    </source>
</evidence>
<evidence type="ECO:0000313" key="6">
    <source>
        <dbReference type="Proteomes" id="UP001242903"/>
    </source>
</evidence>
<accession>A0ABT7RYP5</accession>
<dbReference type="InterPro" id="IPR011889">
    <property type="entry name" value="Liste_lipo_26"/>
</dbReference>